<accession>A0AA48I635</accession>
<dbReference type="GO" id="GO:0006412">
    <property type="term" value="P:translation"/>
    <property type="evidence" value="ECO:0007669"/>
    <property type="project" value="UniProtKB-UniRule"/>
</dbReference>
<proteinExistence type="inferred from homology"/>
<dbReference type="GO" id="GO:0003735">
    <property type="term" value="F:structural constituent of ribosome"/>
    <property type="evidence" value="ECO:0007669"/>
    <property type="project" value="InterPro"/>
</dbReference>
<evidence type="ECO:0000256" key="2">
    <source>
        <dbReference type="ARBA" id="ARBA00022980"/>
    </source>
</evidence>
<dbReference type="InterPro" id="IPR011332">
    <property type="entry name" value="Ribosomal_zn-bd"/>
</dbReference>
<dbReference type="EMBL" id="AP027925">
    <property type="protein sequence ID" value="BED92769.1"/>
    <property type="molecule type" value="Genomic_DNA"/>
</dbReference>
<dbReference type="AlphaFoldDB" id="A0AA48I635"/>
<protein>
    <recommendedName>
        <fullName evidence="4 5">Large ribosomal subunit protein bL32</fullName>
    </recommendedName>
</protein>
<organism evidence="7">
    <name type="scientific">Candidatus Paraimprobicoccus trichonymphae</name>
    <dbReference type="NCBI Taxonomy" id="3033793"/>
    <lineage>
        <taxon>Bacteria</taxon>
        <taxon>Bacillati</taxon>
        <taxon>Bacillota</taxon>
        <taxon>Clostridia</taxon>
        <taxon>Candidatus Paraimprobicoccus</taxon>
    </lineage>
</organism>
<sequence length="64" mass="7528">MSYSPKRKNSKSRKNKRRSNVWKLTSPNLVTCKKCGFFRVSHKVCKNCGYYNDVEVVKKELKEA</sequence>
<dbReference type="NCBIfam" id="TIGR01031">
    <property type="entry name" value="rpmF_bact"/>
    <property type="match status" value="1"/>
</dbReference>
<dbReference type="HAMAP" id="MF_00340">
    <property type="entry name" value="Ribosomal_bL32"/>
    <property type="match status" value="1"/>
</dbReference>
<keyword evidence="3 5" id="KW-0687">Ribonucleoprotein</keyword>
<name>A0AA48I635_9FIRM</name>
<dbReference type="PANTHER" id="PTHR35534">
    <property type="entry name" value="50S RIBOSOMAL PROTEIN L32"/>
    <property type="match status" value="1"/>
</dbReference>
<dbReference type="GO" id="GO:0015934">
    <property type="term" value="C:large ribosomal subunit"/>
    <property type="evidence" value="ECO:0007669"/>
    <property type="project" value="InterPro"/>
</dbReference>
<dbReference type="KEGG" id="ptrh:RsTaC01_0646"/>
<dbReference type="PANTHER" id="PTHR35534:SF1">
    <property type="entry name" value="LARGE RIBOSOMAL SUBUNIT PROTEIN BL32"/>
    <property type="match status" value="1"/>
</dbReference>
<comment type="similarity">
    <text evidence="1 5">Belongs to the bacterial ribosomal protein bL32 family.</text>
</comment>
<dbReference type="InterPro" id="IPR002677">
    <property type="entry name" value="Ribosomal_bL32"/>
</dbReference>
<dbReference type="SUPFAM" id="SSF57829">
    <property type="entry name" value="Zn-binding ribosomal proteins"/>
    <property type="match status" value="1"/>
</dbReference>
<evidence type="ECO:0000313" key="7">
    <source>
        <dbReference type="EMBL" id="BED92769.1"/>
    </source>
</evidence>
<gene>
    <name evidence="5" type="primary">rpmF</name>
    <name evidence="7" type="ORF">RsTaC01_0646</name>
</gene>
<keyword evidence="2 5" id="KW-0689">Ribosomal protein</keyword>
<evidence type="ECO:0000256" key="3">
    <source>
        <dbReference type="ARBA" id="ARBA00023274"/>
    </source>
</evidence>
<dbReference type="Proteomes" id="UP001335720">
    <property type="component" value="Chromosome"/>
</dbReference>
<reference evidence="7" key="1">
    <citation type="journal article" date="2023" name="ISME J.">
        <title>Emergence of putative energy parasites within Clostridia revealed by genome analysis of a novel endosymbiotic clade.</title>
        <authorList>
            <person name="Takahashi K."/>
            <person name="Kuwahara H."/>
            <person name="Horikawa Y."/>
            <person name="Izawa K."/>
            <person name="Kato D."/>
            <person name="Inagaki T."/>
            <person name="Yuki M."/>
            <person name="Ohkuma M."/>
            <person name="Hongoh Y."/>
        </authorList>
    </citation>
    <scope>NUCLEOTIDE SEQUENCE</scope>
    <source>
        <strain evidence="7">RsTa-C01</strain>
    </source>
</reference>
<evidence type="ECO:0000256" key="5">
    <source>
        <dbReference type="HAMAP-Rule" id="MF_00340"/>
    </source>
</evidence>
<evidence type="ECO:0000256" key="4">
    <source>
        <dbReference type="ARBA" id="ARBA00035178"/>
    </source>
</evidence>
<evidence type="ECO:0000256" key="6">
    <source>
        <dbReference type="SAM" id="MobiDB-lite"/>
    </source>
</evidence>
<dbReference type="Pfam" id="PF01783">
    <property type="entry name" value="Ribosomal_L32p"/>
    <property type="match status" value="1"/>
</dbReference>
<dbReference type="InterPro" id="IPR044957">
    <property type="entry name" value="Ribosomal_bL32_bact"/>
</dbReference>
<feature type="region of interest" description="Disordered" evidence="6">
    <location>
        <begin position="1"/>
        <end position="20"/>
    </location>
</feature>
<evidence type="ECO:0000256" key="1">
    <source>
        <dbReference type="ARBA" id="ARBA00008560"/>
    </source>
</evidence>